<protein>
    <recommendedName>
        <fullName evidence="3">Orphan protein</fullName>
    </recommendedName>
</protein>
<evidence type="ECO:0000313" key="2">
    <source>
        <dbReference type="Proteomes" id="UP000292554"/>
    </source>
</evidence>
<accession>A0ABY2AGM5</accession>
<gene>
    <name evidence="1" type="ORF">EZV61_17360</name>
</gene>
<evidence type="ECO:0000313" key="1">
    <source>
        <dbReference type="EMBL" id="TCI01489.1"/>
    </source>
</evidence>
<organism evidence="1 2">
    <name type="scientific">Corallincola luteus</name>
    <dbReference type="NCBI Taxonomy" id="1775177"/>
    <lineage>
        <taxon>Bacteria</taxon>
        <taxon>Pseudomonadati</taxon>
        <taxon>Pseudomonadota</taxon>
        <taxon>Gammaproteobacteria</taxon>
        <taxon>Alteromonadales</taxon>
        <taxon>Psychromonadaceae</taxon>
        <taxon>Corallincola</taxon>
    </lineage>
</organism>
<comment type="caution">
    <text evidence="1">The sequence shown here is derived from an EMBL/GenBank/DDBJ whole genome shotgun (WGS) entry which is preliminary data.</text>
</comment>
<proteinExistence type="predicted"/>
<dbReference type="Proteomes" id="UP000292554">
    <property type="component" value="Unassembled WGS sequence"/>
</dbReference>
<name>A0ABY2AGM5_9GAMM</name>
<evidence type="ECO:0008006" key="3">
    <source>
        <dbReference type="Google" id="ProtNLM"/>
    </source>
</evidence>
<reference evidence="1 2" key="1">
    <citation type="submission" date="2019-02" db="EMBL/GenBank/DDBJ databases">
        <title>Corallincola luteus sp. nov., a marine bacterium isolated from surface sediment of Bohai Sea in China.</title>
        <authorList>
            <person name="Ren Q."/>
        </authorList>
    </citation>
    <scope>NUCLEOTIDE SEQUENCE [LARGE SCALE GENOMIC DNA]</scope>
    <source>
        <strain evidence="1 2">DASS28</strain>
    </source>
</reference>
<keyword evidence="2" id="KW-1185">Reference proteome</keyword>
<sequence>MSNLEYRLSVAEERKLLVIIRVEPGCLGPDGADHIEGFCQLAQLAFEPRYAGIIRWQVVPRYDKSLPELQYLMANKNLAHEQVEKVLDFINLSLDDFEIETGDRLSMLIDKTLRR</sequence>
<dbReference type="EMBL" id="SJXE01000012">
    <property type="protein sequence ID" value="TCI01489.1"/>
    <property type="molecule type" value="Genomic_DNA"/>
</dbReference>